<keyword evidence="1" id="KW-1133">Transmembrane helix</keyword>
<protein>
    <recommendedName>
        <fullName evidence="4">DUF748 domain-containing protein</fullName>
    </recommendedName>
</protein>
<feature type="transmembrane region" description="Helical" evidence="1">
    <location>
        <begin position="12"/>
        <end position="29"/>
    </location>
</feature>
<organism evidence="2 3">
    <name type="scientific">Cellulophaga geojensis KL-A</name>
    <dbReference type="NCBI Taxonomy" id="1328323"/>
    <lineage>
        <taxon>Bacteria</taxon>
        <taxon>Pseudomonadati</taxon>
        <taxon>Bacteroidota</taxon>
        <taxon>Flavobacteriia</taxon>
        <taxon>Flavobacteriales</taxon>
        <taxon>Flavobacteriaceae</taxon>
        <taxon>Cellulophaga</taxon>
    </lineage>
</organism>
<dbReference type="Proteomes" id="UP000019275">
    <property type="component" value="Unassembled WGS sequence"/>
</dbReference>
<dbReference type="PANTHER" id="PTHR30441:SF4">
    <property type="entry name" value="PROTEIN ASMA"/>
    <property type="match status" value="1"/>
</dbReference>
<name>A0ABN0RKY5_9FLAO</name>
<evidence type="ECO:0000256" key="1">
    <source>
        <dbReference type="SAM" id="Phobius"/>
    </source>
</evidence>
<dbReference type="RefSeq" id="WP_034646469.1">
    <property type="nucleotide sequence ID" value="NZ_ARZX01000021.1"/>
</dbReference>
<sequence length="366" mass="41012">MSKRKIHNKKRYVIPLTILTIVIVARLLLPTLVKNYVNNVLAEIPGYYGHVKDIDISLIRGAYVINGLYLNKKEAKSQVPFIAVDKTDISIQWRALLNGEIVSELYLTKPSIIYVFEDHKTTDSTDIEDWSKALTDIVPIDINHLTITNGKAAFVEINTSPSIDLHLRDINLQANNLRNVVQKKRNLPSTINATAVSIGNGKLKLDGKMDLVKQIPNIDVSLALENANATALNNFTNHYSGIDFKEGNFNLYSEIAIADGFLTGYFKPILKDAKLISKEDGFFETLWEGFVGFFKFILKNQKQNTLATKVPVEGDLTNVKTKILPTVTNIFKNAWISAFKGKVDDNVAFKDAEKGADKSNEKKKKK</sequence>
<dbReference type="InterPro" id="IPR052894">
    <property type="entry name" value="AsmA-related"/>
</dbReference>
<evidence type="ECO:0000313" key="3">
    <source>
        <dbReference type="Proteomes" id="UP000019275"/>
    </source>
</evidence>
<keyword evidence="1" id="KW-0812">Transmembrane</keyword>
<comment type="caution">
    <text evidence="2">The sequence shown here is derived from an EMBL/GenBank/DDBJ whole genome shotgun (WGS) entry which is preliminary data.</text>
</comment>
<reference evidence="2 3" key="1">
    <citation type="journal article" date="2014" name="Genome Announc.">
        <title>Draft Genome Sequence of the Carrageenan-Degrading Bacterium Cellulophaga sp. Strain KL-A, Isolated from Decaying Marine Algae.</title>
        <authorList>
            <person name="Shan D."/>
            <person name="Ying J."/>
            <person name="Li X."/>
            <person name="Gao Z."/>
            <person name="Wei G."/>
            <person name="Shao Z."/>
        </authorList>
    </citation>
    <scope>NUCLEOTIDE SEQUENCE [LARGE SCALE GENOMIC DNA]</scope>
    <source>
        <strain evidence="2 3">KL-A</strain>
    </source>
</reference>
<dbReference type="EMBL" id="ARZX01000021">
    <property type="protein sequence ID" value="EWH12516.1"/>
    <property type="molecule type" value="Genomic_DNA"/>
</dbReference>
<keyword evidence="1" id="KW-0472">Membrane</keyword>
<keyword evidence="3" id="KW-1185">Reference proteome</keyword>
<accession>A0ABN0RKY5</accession>
<evidence type="ECO:0008006" key="4">
    <source>
        <dbReference type="Google" id="ProtNLM"/>
    </source>
</evidence>
<evidence type="ECO:0000313" key="2">
    <source>
        <dbReference type="EMBL" id="EWH12516.1"/>
    </source>
</evidence>
<dbReference type="PANTHER" id="PTHR30441">
    <property type="entry name" value="DUF748 DOMAIN-CONTAINING PROTEIN"/>
    <property type="match status" value="1"/>
</dbReference>
<gene>
    <name evidence="2" type="ORF">KLA_14063</name>
</gene>
<proteinExistence type="predicted"/>